<feature type="compositionally biased region" description="Basic and acidic residues" evidence="8">
    <location>
        <begin position="61"/>
        <end position="82"/>
    </location>
</feature>
<evidence type="ECO:0000256" key="3">
    <source>
        <dbReference type="ARBA" id="ARBA00022679"/>
    </source>
</evidence>
<dbReference type="InterPro" id="IPR030390">
    <property type="entry name" value="MeTrfase_TrmA_AS"/>
</dbReference>
<dbReference type="InterPro" id="IPR030391">
    <property type="entry name" value="MeTrfase_TrmA_CS"/>
</dbReference>
<keyword evidence="3 6" id="KW-0808">Transferase</keyword>
<keyword evidence="1" id="KW-0004">4Fe-4S</keyword>
<evidence type="ECO:0000256" key="4">
    <source>
        <dbReference type="ARBA" id="ARBA00022691"/>
    </source>
</evidence>
<dbReference type="SUPFAM" id="SSF50249">
    <property type="entry name" value="Nucleic acid-binding proteins"/>
    <property type="match status" value="1"/>
</dbReference>
<feature type="compositionally biased region" description="Basic and acidic residues" evidence="8">
    <location>
        <begin position="35"/>
        <end position="50"/>
    </location>
</feature>
<dbReference type="InterPro" id="IPR010280">
    <property type="entry name" value="U5_MeTrfase_fam"/>
</dbReference>
<proteinExistence type="inferred from homology"/>
<evidence type="ECO:0000256" key="2">
    <source>
        <dbReference type="ARBA" id="ARBA00022603"/>
    </source>
</evidence>
<keyword evidence="2 6" id="KW-0489">Methyltransferase</keyword>
<keyword evidence="1" id="KW-0408">Iron</keyword>
<gene>
    <name evidence="10" type="primary">rlmD</name>
    <name evidence="10" type="ORF">JFN88_03345</name>
</gene>
<evidence type="ECO:0000256" key="1">
    <source>
        <dbReference type="ARBA" id="ARBA00022485"/>
    </source>
</evidence>
<sequence>MAHDIKKPRGSKANQPGRGTDKLYSLGNEGQSGNRGKDRDGQRAGEFGKERTKRSGNHLSRRNEGKQERQPGGGHEGKEGGKKGHFKKRVNSAYGIRTAASAEEVTIGERIIVTVKRIGINGEGVGYYKRKAVFIEGALPGEVVRASVTKVEPGFLMATIVELERRSPDRQEPRCPVYSACGGCQLQHMTYSAQLAAKEELVREAFQRYAGLQELPMHPIIGMDDPWGYRNKAQLQTGYEGKDIIAGLYAAGTHRLVDISGCGVQHPVINEVIEKVKSILTELHISVYNERTREGAVRTIVARIAKSTGDIQLTLITAVDRLPDSRRLIQRIREALPIVRTIAQNVNKGKSSLIFGEKTIVLWGQERLSETLGEVKFALSPRAFFQLNPEQTVKLYNKVEEAASLSGEELIVDAYCGTGTIGLWLAPHAREVRGIEVIPEAVQDARDNARESGVTNAQFYEGRAEKLLPEWIGRGIRPDVIVVDPPRTGCERPLLEAVVQAKPKRLVYVSCNPSTLAKDCKYLLEHGFRLESVQPVDMFPQTSHVESVILMVRK</sequence>
<feature type="binding site" evidence="6">
    <location>
        <position position="436"/>
    </location>
    <ligand>
        <name>S-adenosyl-L-methionine</name>
        <dbReference type="ChEBI" id="CHEBI:59789"/>
    </ligand>
</feature>
<dbReference type="Gene3D" id="2.40.50.140">
    <property type="entry name" value="Nucleic acid-binding proteins"/>
    <property type="match status" value="1"/>
</dbReference>
<comment type="caution">
    <text evidence="10">The sequence shown here is derived from an EMBL/GenBank/DDBJ whole genome shotgun (WGS) entry which is preliminary data.</text>
</comment>
<dbReference type="EC" id="2.1.1.190" evidence="10"/>
<comment type="similarity">
    <text evidence="6">Belongs to the class I-like SAM-binding methyltransferase superfamily. RNA M5U methyltransferase family.</text>
</comment>
<dbReference type="FunFam" id="3.40.50.150:FF:000009">
    <property type="entry name" value="23S rRNA (Uracil(1939)-C(5))-methyltransferase RlmD"/>
    <property type="match status" value="1"/>
</dbReference>
<dbReference type="PROSITE" id="PS51687">
    <property type="entry name" value="SAM_MT_RNA_M5U"/>
    <property type="match status" value="1"/>
</dbReference>
<feature type="binding site" evidence="6">
    <location>
        <position position="484"/>
    </location>
    <ligand>
        <name>S-adenosyl-L-methionine</name>
        <dbReference type="ChEBI" id="CHEBI:59789"/>
    </ligand>
</feature>
<dbReference type="InterPro" id="IPR029063">
    <property type="entry name" value="SAM-dependent_MTases_sf"/>
</dbReference>
<feature type="active site" description="Nucleophile" evidence="6">
    <location>
        <position position="511"/>
    </location>
</feature>
<feature type="compositionally biased region" description="Basic residues" evidence="8">
    <location>
        <begin position="51"/>
        <end position="60"/>
    </location>
</feature>
<protein>
    <submittedName>
        <fullName evidence="10">23S rRNA (Uracil(1939)-C(5))-methyltransferase RlmD</fullName>
        <ecNumber evidence="10">2.1.1.190</ecNumber>
    </submittedName>
</protein>
<dbReference type="Gene3D" id="3.40.50.150">
    <property type="entry name" value="Vaccinia Virus protein VP39"/>
    <property type="match status" value="1"/>
</dbReference>
<evidence type="ECO:0000256" key="6">
    <source>
        <dbReference type="PROSITE-ProRule" id="PRU01024"/>
    </source>
</evidence>
<dbReference type="FunFam" id="2.40.50.1070:FF:000003">
    <property type="entry name" value="23S rRNA (Uracil-5-)-methyltransferase RumA"/>
    <property type="match status" value="1"/>
</dbReference>
<dbReference type="Proteomes" id="UP000640274">
    <property type="component" value="Unassembled WGS sequence"/>
</dbReference>
<keyword evidence="5" id="KW-0411">Iron-sulfur</keyword>
<dbReference type="InterPro" id="IPR002792">
    <property type="entry name" value="TRAM_dom"/>
</dbReference>
<dbReference type="SUPFAM" id="SSF53335">
    <property type="entry name" value="S-adenosyl-L-methionine-dependent methyltransferases"/>
    <property type="match status" value="1"/>
</dbReference>
<dbReference type="Gene3D" id="2.40.50.1070">
    <property type="match status" value="1"/>
</dbReference>
<organism evidence="10 11">
    <name type="scientific">Paenibacillus roseus</name>
    <dbReference type="NCBI Taxonomy" id="2798579"/>
    <lineage>
        <taxon>Bacteria</taxon>
        <taxon>Bacillati</taxon>
        <taxon>Bacillota</taxon>
        <taxon>Bacilli</taxon>
        <taxon>Bacillales</taxon>
        <taxon>Paenibacillaceae</taxon>
        <taxon>Paenibacillus</taxon>
    </lineage>
</organism>
<dbReference type="EMBL" id="JAELUP010000006">
    <property type="protein sequence ID" value="MBJ6360357.1"/>
    <property type="molecule type" value="Genomic_DNA"/>
</dbReference>
<feature type="binding site" evidence="6">
    <location>
        <position position="386"/>
    </location>
    <ligand>
        <name>S-adenosyl-L-methionine</name>
        <dbReference type="ChEBI" id="CHEBI:59789"/>
    </ligand>
</feature>
<feature type="region of interest" description="Disordered" evidence="8">
    <location>
        <begin position="1"/>
        <end position="89"/>
    </location>
</feature>
<feature type="active site" evidence="7">
    <location>
        <position position="511"/>
    </location>
</feature>
<reference evidence="10" key="1">
    <citation type="submission" date="2020-12" db="EMBL/GenBank/DDBJ databases">
        <authorList>
            <person name="Huq M.A."/>
        </authorList>
    </citation>
    <scope>NUCLEOTIDE SEQUENCE</scope>
    <source>
        <strain evidence="10">MAHUQ-46</strain>
    </source>
</reference>
<keyword evidence="1" id="KW-0479">Metal-binding</keyword>
<keyword evidence="4 6" id="KW-0949">S-adenosyl-L-methionine</keyword>
<dbReference type="NCBIfam" id="TIGR00479">
    <property type="entry name" value="rumA"/>
    <property type="match status" value="1"/>
</dbReference>
<dbReference type="RefSeq" id="WP_199017876.1">
    <property type="nucleotide sequence ID" value="NZ_JAELUP010000006.1"/>
</dbReference>
<evidence type="ECO:0000256" key="5">
    <source>
        <dbReference type="ARBA" id="ARBA00023014"/>
    </source>
</evidence>
<name>A0A934MTS3_9BACL</name>
<dbReference type="Pfam" id="PF05958">
    <property type="entry name" value="tRNA_U5-meth_tr"/>
    <property type="match status" value="1"/>
</dbReference>
<evidence type="ECO:0000259" key="9">
    <source>
        <dbReference type="PROSITE" id="PS50926"/>
    </source>
</evidence>
<feature type="binding site" evidence="6">
    <location>
        <position position="415"/>
    </location>
    <ligand>
        <name>S-adenosyl-L-methionine</name>
        <dbReference type="ChEBI" id="CHEBI:59789"/>
    </ligand>
</feature>
<keyword evidence="11" id="KW-1185">Reference proteome</keyword>
<dbReference type="GO" id="GO:0070475">
    <property type="term" value="P:rRNA base methylation"/>
    <property type="evidence" value="ECO:0007669"/>
    <property type="project" value="TreeGrafter"/>
</dbReference>
<dbReference type="AlphaFoldDB" id="A0A934MTS3"/>
<dbReference type="PROSITE" id="PS01231">
    <property type="entry name" value="TRMA_2"/>
    <property type="match status" value="1"/>
</dbReference>
<dbReference type="FunFam" id="2.40.50.140:FF:000097">
    <property type="entry name" value="23S rRNA (uracil(1939)-C(5))-methyltransferase RlmD"/>
    <property type="match status" value="1"/>
</dbReference>
<dbReference type="GO" id="GO:0051539">
    <property type="term" value="F:4 iron, 4 sulfur cluster binding"/>
    <property type="evidence" value="ECO:0007669"/>
    <property type="project" value="UniProtKB-KW"/>
</dbReference>
<dbReference type="PROSITE" id="PS01230">
    <property type="entry name" value="TRMA_1"/>
    <property type="match status" value="1"/>
</dbReference>
<evidence type="ECO:0000313" key="10">
    <source>
        <dbReference type="EMBL" id="MBJ6360357.1"/>
    </source>
</evidence>
<dbReference type="PROSITE" id="PS50926">
    <property type="entry name" value="TRAM"/>
    <property type="match status" value="1"/>
</dbReference>
<dbReference type="PANTHER" id="PTHR11061">
    <property type="entry name" value="RNA M5U METHYLTRANSFERASE"/>
    <property type="match status" value="1"/>
</dbReference>
<dbReference type="CDD" id="cd02440">
    <property type="entry name" value="AdoMet_MTases"/>
    <property type="match status" value="1"/>
</dbReference>
<evidence type="ECO:0000313" key="11">
    <source>
        <dbReference type="Proteomes" id="UP000640274"/>
    </source>
</evidence>
<dbReference type="PANTHER" id="PTHR11061:SF45">
    <property type="match status" value="1"/>
</dbReference>
<evidence type="ECO:0000256" key="8">
    <source>
        <dbReference type="SAM" id="MobiDB-lite"/>
    </source>
</evidence>
<dbReference type="GO" id="GO:0070041">
    <property type="term" value="F:rRNA (uridine-C5-)-methyltransferase activity"/>
    <property type="evidence" value="ECO:0007669"/>
    <property type="project" value="TreeGrafter"/>
</dbReference>
<dbReference type="Pfam" id="PF01938">
    <property type="entry name" value="TRAM"/>
    <property type="match status" value="1"/>
</dbReference>
<accession>A0A934MTS3</accession>
<feature type="domain" description="TRAM" evidence="9">
    <location>
        <begin position="104"/>
        <end position="162"/>
    </location>
</feature>
<evidence type="ECO:0000256" key="7">
    <source>
        <dbReference type="PROSITE-ProRule" id="PRU10015"/>
    </source>
</evidence>
<dbReference type="InterPro" id="IPR012340">
    <property type="entry name" value="NA-bd_OB-fold"/>
</dbReference>